<protein>
    <recommendedName>
        <fullName evidence="3">16S ribosomal RNA methyltransferase KsgA/Dim1 family protein</fullName>
    </recommendedName>
</protein>
<dbReference type="SUPFAM" id="SSF53335">
    <property type="entry name" value="S-adenosyl-L-methionine-dependent methyltransferases"/>
    <property type="match status" value="1"/>
</dbReference>
<evidence type="ECO:0000313" key="1">
    <source>
        <dbReference type="EMBL" id="KAA1261174.1"/>
    </source>
</evidence>
<dbReference type="InterPro" id="IPR029063">
    <property type="entry name" value="SAM-dependent_MTases_sf"/>
</dbReference>
<sequence>MNVSTPPQTIRPLSTRIGCVVKAFLRQPVQVATVVPSSSKLIGAIANRDCVRKASTVVELGPGAGGTTAGLLANMRPESTLLAIEKTQAFDQVLQEIADPRLRIEYADAMRMLEFLQDHELGLVDVVVSGIPFSTLPEQVGKRISQSVHEALRPGGTFIAYQVHNDVERYTRPLFGPSKTNGVLWNLPPLTVYSWVKVDIDDQAIAKT</sequence>
<dbReference type="AlphaFoldDB" id="A0A5B1CPG4"/>
<dbReference type="Gene3D" id="3.40.50.150">
    <property type="entry name" value="Vaccinia Virus protein VP39"/>
    <property type="match status" value="1"/>
</dbReference>
<evidence type="ECO:0000313" key="2">
    <source>
        <dbReference type="Proteomes" id="UP000322699"/>
    </source>
</evidence>
<comment type="caution">
    <text evidence="1">The sequence shown here is derived from an EMBL/GenBank/DDBJ whole genome shotgun (WGS) entry which is preliminary data.</text>
</comment>
<reference evidence="1 2" key="1">
    <citation type="submission" date="2019-08" db="EMBL/GenBank/DDBJ databases">
        <title>Deep-cultivation of Planctomycetes and their phenomic and genomic characterization uncovers novel biology.</title>
        <authorList>
            <person name="Wiegand S."/>
            <person name="Jogler M."/>
            <person name="Boedeker C."/>
            <person name="Pinto D."/>
            <person name="Vollmers J."/>
            <person name="Rivas-Marin E."/>
            <person name="Kohn T."/>
            <person name="Peeters S.H."/>
            <person name="Heuer A."/>
            <person name="Rast P."/>
            <person name="Oberbeckmann S."/>
            <person name="Bunk B."/>
            <person name="Jeske O."/>
            <person name="Meyerdierks A."/>
            <person name="Storesund J.E."/>
            <person name="Kallscheuer N."/>
            <person name="Luecker S."/>
            <person name="Lage O.M."/>
            <person name="Pohl T."/>
            <person name="Merkel B.J."/>
            <person name="Hornburger P."/>
            <person name="Mueller R.-W."/>
            <person name="Bruemmer F."/>
            <person name="Labrenz M."/>
            <person name="Spormann A.M."/>
            <person name="Op Den Camp H."/>
            <person name="Overmann J."/>
            <person name="Amann R."/>
            <person name="Jetten M.S.M."/>
            <person name="Mascher T."/>
            <person name="Medema M.H."/>
            <person name="Devos D.P."/>
            <person name="Kaster A.-K."/>
            <person name="Ovreas L."/>
            <person name="Rohde M."/>
            <person name="Galperin M.Y."/>
            <person name="Jogler C."/>
        </authorList>
    </citation>
    <scope>NUCLEOTIDE SEQUENCE [LARGE SCALE GENOMIC DNA]</scope>
    <source>
        <strain evidence="1 2">LF1</strain>
    </source>
</reference>
<dbReference type="EMBL" id="VRLW01000001">
    <property type="protein sequence ID" value="KAA1261174.1"/>
    <property type="molecule type" value="Genomic_DNA"/>
</dbReference>
<gene>
    <name evidence="1" type="ORF">LF1_37190</name>
</gene>
<accession>A0A5B1CPG4</accession>
<name>A0A5B1CPG4_9BACT</name>
<organism evidence="1 2">
    <name type="scientific">Rubripirellula obstinata</name>
    <dbReference type="NCBI Taxonomy" id="406547"/>
    <lineage>
        <taxon>Bacteria</taxon>
        <taxon>Pseudomonadati</taxon>
        <taxon>Planctomycetota</taxon>
        <taxon>Planctomycetia</taxon>
        <taxon>Pirellulales</taxon>
        <taxon>Pirellulaceae</taxon>
        <taxon>Rubripirellula</taxon>
    </lineage>
</organism>
<proteinExistence type="predicted"/>
<keyword evidence="2" id="KW-1185">Reference proteome</keyword>
<evidence type="ECO:0008006" key="3">
    <source>
        <dbReference type="Google" id="ProtNLM"/>
    </source>
</evidence>
<dbReference type="Proteomes" id="UP000322699">
    <property type="component" value="Unassembled WGS sequence"/>
</dbReference>
<dbReference type="RefSeq" id="WP_235033373.1">
    <property type="nucleotide sequence ID" value="NZ_LWSK01000013.1"/>
</dbReference>